<accession>A0A1Y0I3W7</accession>
<protein>
    <submittedName>
        <fullName evidence="1">Uncharacterized protein</fullName>
    </submittedName>
</protein>
<dbReference type="EMBL" id="CP021425">
    <property type="protein sequence ID" value="ARU54164.1"/>
    <property type="molecule type" value="Genomic_DNA"/>
</dbReference>
<name>A0A1Y0I3W7_9GAMM</name>
<organism evidence="1 2">
    <name type="scientific">Oleiphilus messinensis</name>
    <dbReference type="NCBI Taxonomy" id="141451"/>
    <lineage>
        <taxon>Bacteria</taxon>
        <taxon>Pseudomonadati</taxon>
        <taxon>Pseudomonadota</taxon>
        <taxon>Gammaproteobacteria</taxon>
        <taxon>Oceanospirillales</taxon>
        <taxon>Oleiphilaceae</taxon>
        <taxon>Oleiphilus</taxon>
    </lineage>
</organism>
<dbReference type="Proteomes" id="UP000196027">
    <property type="component" value="Chromosome"/>
</dbReference>
<dbReference type="AlphaFoldDB" id="A0A1Y0I3W7"/>
<evidence type="ECO:0000313" key="1">
    <source>
        <dbReference type="EMBL" id="ARU54164.1"/>
    </source>
</evidence>
<dbReference type="InterPro" id="IPR012338">
    <property type="entry name" value="Beta-lactam/transpept-like"/>
</dbReference>
<dbReference type="Gene3D" id="3.40.710.10">
    <property type="entry name" value="DD-peptidase/beta-lactamase superfamily"/>
    <property type="match status" value="1"/>
</dbReference>
<gene>
    <name evidence="1" type="ORF">OLMES_0055</name>
</gene>
<dbReference type="SUPFAM" id="SSF56601">
    <property type="entry name" value="beta-lactamase/transpeptidase-like"/>
    <property type="match status" value="1"/>
</dbReference>
<keyword evidence="2" id="KW-1185">Reference proteome</keyword>
<reference evidence="1 2" key="1">
    <citation type="submission" date="2017-05" db="EMBL/GenBank/DDBJ databases">
        <title>Genomic insights into alkan degradation activity of Oleiphilus messinensis.</title>
        <authorList>
            <person name="Kozyavkin S.A."/>
            <person name="Slesarev A.I."/>
            <person name="Golyshin P.N."/>
            <person name="Korzhenkov A."/>
            <person name="Golyshina O.N."/>
            <person name="Toshchakov S.V."/>
        </authorList>
    </citation>
    <scope>NUCLEOTIDE SEQUENCE [LARGE SCALE GENOMIC DNA]</scope>
    <source>
        <strain evidence="1 2">ME102</strain>
    </source>
</reference>
<sequence>MMLDDGMYQGKQVCKPLTVRRATQEFGALQFDRTLMLPMRYSAGMMLGGEPFGFWGPQSGKAYGHLGLINKLCWADPERDISVALLTNGIPIVAHHIPSLINFVLTVGRNCSKLHNLSEAA</sequence>
<proteinExistence type="predicted"/>
<dbReference type="KEGG" id="ome:OLMES_0055"/>
<evidence type="ECO:0000313" key="2">
    <source>
        <dbReference type="Proteomes" id="UP000196027"/>
    </source>
</evidence>